<reference evidence="2 3" key="1">
    <citation type="journal article" date="2016" name="Appl. Microbiol. Biotechnol.">
        <title>Characterization of T-DNA insertion mutants with decreased virulence in the entomopathogenic fungus Beauveria bassiana JEF-007.</title>
        <authorList>
            <person name="Kim S."/>
            <person name="Lee S.J."/>
            <person name="Nai Y.S."/>
            <person name="Yu J.S."/>
            <person name="Lee M.R."/>
            <person name="Yang Y.T."/>
            <person name="Kim J.S."/>
        </authorList>
    </citation>
    <scope>NUCLEOTIDE SEQUENCE [LARGE SCALE GENOMIC DNA]</scope>
    <source>
        <strain evidence="2 3">JEF-007</strain>
    </source>
</reference>
<dbReference type="Proteomes" id="UP000235728">
    <property type="component" value="Unassembled WGS sequence"/>
</dbReference>
<dbReference type="EMBL" id="MRVG01000006">
    <property type="protein sequence ID" value="PMB67703.1"/>
    <property type="molecule type" value="Genomic_DNA"/>
</dbReference>
<dbReference type="InterPro" id="IPR013530">
    <property type="entry name" value="PAD_C"/>
</dbReference>
<dbReference type="Pfam" id="PF03068">
    <property type="entry name" value="PAD"/>
    <property type="match status" value="1"/>
</dbReference>
<evidence type="ECO:0000259" key="1">
    <source>
        <dbReference type="Pfam" id="PF03068"/>
    </source>
</evidence>
<comment type="caution">
    <text evidence="2">The sequence shown here is derived from an EMBL/GenBank/DDBJ whole genome shotgun (WGS) entry which is preliminary data.</text>
</comment>
<organism evidence="2 3">
    <name type="scientific">Beauveria bassiana</name>
    <name type="common">White muscardine disease fungus</name>
    <name type="synonym">Tritirachium shiotae</name>
    <dbReference type="NCBI Taxonomy" id="176275"/>
    <lineage>
        <taxon>Eukaryota</taxon>
        <taxon>Fungi</taxon>
        <taxon>Dikarya</taxon>
        <taxon>Ascomycota</taxon>
        <taxon>Pezizomycotina</taxon>
        <taxon>Sordariomycetes</taxon>
        <taxon>Hypocreomycetidae</taxon>
        <taxon>Hypocreales</taxon>
        <taxon>Cordycipitaceae</taxon>
        <taxon>Beauveria</taxon>
    </lineage>
</organism>
<dbReference type="GO" id="GO:0005737">
    <property type="term" value="C:cytoplasm"/>
    <property type="evidence" value="ECO:0007669"/>
    <property type="project" value="InterPro"/>
</dbReference>
<accession>A0A2N6NK92</accession>
<name>A0A2N6NK92_BEABA</name>
<protein>
    <recommendedName>
        <fullName evidence="1">Protein-arginine deiminase C-terminal domain-containing protein</fullName>
    </recommendedName>
</protein>
<dbReference type="AlphaFoldDB" id="A0A2N6NK92"/>
<dbReference type="SUPFAM" id="SSF55909">
    <property type="entry name" value="Pentein"/>
    <property type="match status" value="1"/>
</dbReference>
<gene>
    <name evidence="2" type="ORF">BM221_005871</name>
</gene>
<evidence type="ECO:0000313" key="3">
    <source>
        <dbReference type="Proteomes" id="UP000235728"/>
    </source>
</evidence>
<dbReference type="GO" id="GO:0005509">
    <property type="term" value="F:calcium ion binding"/>
    <property type="evidence" value="ECO:0007669"/>
    <property type="project" value="InterPro"/>
</dbReference>
<feature type="domain" description="Protein-arginine deiminase C-terminal" evidence="1">
    <location>
        <begin position="13"/>
        <end position="65"/>
    </location>
</feature>
<evidence type="ECO:0000313" key="2">
    <source>
        <dbReference type="EMBL" id="PMB67703.1"/>
    </source>
</evidence>
<dbReference type="Gene3D" id="3.75.10.10">
    <property type="entry name" value="L-arginine/glycine Amidinotransferase, Chain A"/>
    <property type="match status" value="1"/>
</dbReference>
<proteinExistence type="predicted"/>
<dbReference type="GO" id="GO:0004668">
    <property type="term" value="F:protein-arginine deiminase activity"/>
    <property type="evidence" value="ECO:0007669"/>
    <property type="project" value="InterPro"/>
</dbReference>
<sequence>MVADVLAPMINEETLDSMGNLETIPLYEHNGRVPRVLPLLEAQEMQDLILVDSTWLEVQHVDEFI</sequence>